<evidence type="ECO:0000313" key="1">
    <source>
        <dbReference type="EMBL" id="RDU72346.1"/>
    </source>
</evidence>
<dbReference type="Proteomes" id="UP000256695">
    <property type="component" value="Unassembled WGS sequence"/>
</dbReference>
<comment type="caution">
    <text evidence="1">The sequence shown here is derived from an EMBL/GenBank/DDBJ whole genome shotgun (WGS) entry which is preliminary data.</text>
</comment>
<evidence type="ECO:0000313" key="2">
    <source>
        <dbReference type="Proteomes" id="UP000256695"/>
    </source>
</evidence>
<dbReference type="RefSeq" id="WP_115579529.1">
    <property type="nucleotide sequence ID" value="NZ_NXLX01000021.1"/>
</dbReference>
<proteinExistence type="predicted"/>
<keyword evidence="2" id="KW-1185">Reference proteome</keyword>
<sequence>MGNRLVLNMKKDGNDVATGYFHWSASTTDSAEILDNVLYYLDNNDEEINKRYIYALYSVGAGLTEEAKETIKEKNIDLKLVEGIDRNSGIIDITEEAMNEAIQYAEILITIDYLEDTKSFIINCEQMLYQDTEVSKEDAENSNCRVIEIDFELNNLNIIKAFDFIDIVNNSTYEDVFVVNNKVYKHIFY</sequence>
<dbReference type="EMBL" id="NXLX01000021">
    <property type="protein sequence ID" value="RDU72346.1"/>
    <property type="molecule type" value="Genomic_DNA"/>
</dbReference>
<organism evidence="1 2">
    <name type="scientific">Helicobacter anseris</name>
    <dbReference type="NCBI Taxonomy" id="375926"/>
    <lineage>
        <taxon>Bacteria</taxon>
        <taxon>Pseudomonadati</taxon>
        <taxon>Campylobacterota</taxon>
        <taxon>Epsilonproteobacteria</taxon>
        <taxon>Campylobacterales</taxon>
        <taxon>Helicobacteraceae</taxon>
        <taxon>Helicobacter</taxon>
    </lineage>
</organism>
<gene>
    <name evidence="1" type="ORF">CQA57_07015</name>
</gene>
<dbReference type="OrthoDB" id="3036095at2"/>
<accession>A0A3D8J584</accession>
<dbReference type="AlphaFoldDB" id="A0A3D8J584"/>
<reference evidence="1 2" key="1">
    <citation type="submission" date="2018-04" db="EMBL/GenBank/DDBJ databases">
        <title>Novel Campyloabacter and Helicobacter Species and Strains.</title>
        <authorList>
            <person name="Mannion A.J."/>
            <person name="Shen Z."/>
            <person name="Fox J.G."/>
        </authorList>
    </citation>
    <scope>NUCLEOTIDE SEQUENCE [LARGE SCALE GENOMIC DNA]</scope>
    <source>
        <strain evidence="1 2">MIT 04-9362</strain>
    </source>
</reference>
<protein>
    <submittedName>
        <fullName evidence="1">Uncharacterized protein</fullName>
    </submittedName>
</protein>
<name>A0A3D8J584_9HELI</name>